<feature type="non-terminal residue" evidence="1">
    <location>
        <position position="1"/>
    </location>
</feature>
<protein>
    <submittedName>
        <fullName evidence="1">Uncharacterized protein</fullName>
    </submittedName>
</protein>
<sequence>PGERTEEVPAHFYLINQTVSAIHSDVDDKSALKRSIWAKPRGLTHPNPFSYGWTVIKDGSTCITP</sequence>
<evidence type="ECO:0000313" key="2">
    <source>
        <dbReference type="Proteomes" id="UP000823775"/>
    </source>
</evidence>
<name>A0ABS8VP39_DATST</name>
<accession>A0ABS8VP39</accession>
<proteinExistence type="predicted"/>
<organism evidence="1 2">
    <name type="scientific">Datura stramonium</name>
    <name type="common">Jimsonweed</name>
    <name type="synonym">Common thornapple</name>
    <dbReference type="NCBI Taxonomy" id="4076"/>
    <lineage>
        <taxon>Eukaryota</taxon>
        <taxon>Viridiplantae</taxon>
        <taxon>Streptophyta</taxon>
        <taxon>Embryophyta</taxon>
        <taxon>Tracheophyta</taxon>
        <taxon>Spermatophyta</taxon>
        <taxon>Magnoliopsida</taxon>
        <taxon>eudicotyledons</taxon>
        <taxon>Gunneridae</taxon>
        <taxon>Pentapetalae</taxon>
        <taxon>asterids</taxon>
        <taxon>lamiids</taxon>
        <taxon>Solanales</taxon>
        <taxon>Solanaceae</taxon>
        <taxon>Solanoideae</taxon>
        <taxon>Datureae</taxon>
        <taxon>Datura</taxon>
    </lineage>
</organism>
<reference evidence="1 2" key="1">
    <citation type="journal article" date="2021" name="BMC Genomics">
        <title>Datura genome reveals duplications of psychoactive alkaloid biosynthetic genes and high mutation rate following tissue culture.</title>
        <authorList>
            <person name="Rajewski A."/>
            <person name="Carter-House D."/>
            <person name="Stajich J."/>
            <person name="Litt A."/>
        </authorList>
    </citation>
    <scope>NUCLEOTIDE SEQUENCE [LARGE SCALE GENOMIC DNA]</scope>
    <source>
        <strain evidence="1">AR-01</strain>
    </source>
</reference>
<dbReference type="Proteomes" id="UP000823775">
    <property type="component" value="Unassembled WGS sequence"/>
</dbReference>
<dbReference type="EMBL" id="JACEIK010005434">
    <property type="protein sequence ID" value="MCE0481505.1"/>
    <property type="molecule type" value="Genomic_DNA"/>
</dbReference>
<comment type="caution">
    <text evidence="1">The sequence shown here is derived from an EMBL/GenBank/DDBJ whole genome shotgun (WGS) entry which is preliminary data.</text>
</comment>
<keyword evidence="2" id="KW-1185">Reference proteome</keyword>
<evidence type="ECO:0000313" key="1">
    <source>
        <dbReference type="EMBL" id="MCE0481505.1"/>
    </source>
</evidence>
<feature type="non-terminal residue" evidence="1">
    <location>
        <position position="65"/>
    </location>
</feature>
<gene>
    <name evidence="1" type="ORF">HAX54_039304</name>
</gene>